<dbReference type="Proteomes" id="UP001367316">
    <property type="component" value="Unassembled WGS sequence"/>
</dbReference>
<protein>
    <submittedName>
        <fullName evidence="1">Uncharacterized protein</fullName>
    </submittedName>
</protein>
<comment type="caution">
    <text evidence="1">The sequence shown here is derived from an EMBL/GenBank/DDBJ whole genome shotgun (WGS) entry which is preliminary data.</text>
</comment>
<evidence type="ECO:0000313" key="1">
    <source>
        <dbReference type="EMBL" id="KAK7607995.1"/>
    </source>
</evidence>
<evidence type="ECO:0000313" key="2">
    <source>
        <dbReference type="Proteomes" id="UP001367316"/>
    </source>
</evidence>
<proteinExistence type="predicted"/>
<gene>
    <name evidence="1" type="ORF">JOL62DRAFT_251373</name>
</gene>
<dbReference type="EMBL" id="JBBPBF010000032">
    <property type="protein sequence ID" value="KAK7607995.1"/>
    <property type="molecule type" value="Genomic_DNA"/>
</dbReference>
<organism evidence="1 2">
    <name type="scientific">Phyllosticta paracitricarpa</name>
    <dbReference type="NCBI Taxonomy" id="2016321"/>
    <lineage>
        <taxon>Eukaryota</taxon>
        <taxon>Fungi</taxon>
        <taxon>Dikarya</taxon>
        <taxon>Ascomycota</taxon>
        <taxon>Pezizomycotina</taxon>
        <taxon>Dothideomycetes</taxon>
        <taxon>Dothideomycetes incertae sedis</taxon>
        <taxon>Botryosphaeriales</taxon>
        <taxon>Phyllostictaceae</taxon>
        <taxon>Phyllosticta</taxon>
    </lineage>
</organism>
<reference evidence="1 2" key="1">
    <citation type="submission" date="2024-04" db="EMBL/GenBank/DDBJ databases">
        <title>Phyllosticta paracitricarpa is synonymous to the EU quarantine fungus P. citricarpa based on phylogenomic analyses.</title>
        <authorList>
            <consortium name="Lawrence Berkeley National Laboratory"/>
            <person name="Van ingen-buijs V.A."/>
            <person name="Van westerhoven A.C."/>
            <person name="Haridas S."/>
            <person name="Skiadas P."/>
            <person name="Martin F."/>
            <person name="Groenewald J.Z."/>
            <person name="Crous P.W."/>
            <person name="Seidl M.F."/>
        </authorList>
    </citation>
    <scope>NUCLEOTIDE SEQUENCE [LARGE SCALE GENOMIC DNA]</scope>
    <source>
        <strain evidence="1 2">CBS 141358</strain>
    </source>
</reference>
<keyword evidence="2" id="KW-1185">Reference proteome</keyword>
<name>A0ABR1MYF2_9PEZI</name>
<accession>A0ABR1MYF2</accession>
<sequence>MALKYIISKSVSLSHHPPLPFFCQYVLTIFPPHRRIDPLFATAIGVAAAASRIQRDEKAKGRGGVRQSWEVFRRRWAVAFGGGA</sequence>